<evidence type="ECO:0000313" key="2">
    <source>
        <dbReference type="Proteomes" id="UP000465241"/>
    </source>
</evidence>
<accession>A0A7I9WJK1</accession>
<reference evidence="1 2" key="1">
    <citation type="journal article" date="2019" name="Emerg. Microbes Infect.">
        <title>Comprehensive subspecies identification of 175 nontuberculous mycobacteria species based on 7547 genomic profiles.</title>
        <authorList>
            <person name="Matsumoto Y."/>
            <person name="Kinjo T."/>
            <person name="Motooka D."/>
            <person name="Nabeya D."/>
            <person name="Jung N."/>
            <person name="Uechi K."/>
            <person name="Horii T."/>
            <person name="Iida T."/>
            <person name="Fujita J."/>
            <person name="Nakamura S."/>
        </authorList>
    </citation>
    <scope>NUCLEOTIDE SEQUENCE [LARGE SCALE GENOMIC DNA]</scope>
    <source>
        <strain evidence="1 2">JCM 13392</strain>
    </source>
</reference>
<sequence>MTKVLAPVVFSVPDNVHSVSVASTVISAGAAADDAPPDVDSSAAGVFSFGVQLVNDTPASNAAVTARKGKRFTCWTSRG</sequence>
<dbReference type="Proteomes" id="UP000465241">
    <property type="component" value="Unassembled WGS sequence"/>
</dbReference>
<organism evidence="1 2">
    <name type="scientific">Mycolicibacterium murale</name>
    <dbReference type="NCBI Taxonomy" id="182220"/>
    <lineage>
        <taxon>Bacteria</taxon>
        <taxon>Bacillati</taxon>
        <taxon>Actinomycetota</taxon>
        <taxon>Actinomycetes</taxon>
        <taxon>Mycobacteriales</taxon>
        <taxon>Mycobacteriaceae</taxon>
        <taxon>Mycolicibacterium</taxon>
    </lineage>
</organism>
<gene>
    <name evidence="1" type="ORF">MMUR_16460</name>
</gene>
<dbReference type="AlphaFoldDB" id="A0A7I9WJK1"/>
<name>A0A7I9WJK1_9MYCO</name>
<proteinExistence type="predicted"/>
<protein>
    <submittedName>
        <fullName evidence="1">Uncharacterized protein</fullName>
    </submittedName>
</protein>
<keyword evidence="2" id="KW-1185">Reference proteome</keyword>
<comment type="caution">
    <text evidence="1">The sequence shown here is derived from an EMBL/GenBank/DDBJ whole genome shotgun (WGS) entry which is preliminary data.</text>
</comment>
<evidence type="ECO:0000313" key="1">
    <source>
        <dbReference type="EMBL" id="GFG57510.1"/>
    </source>
</evidence>
<dbReference type="EMBL" id="BLKT01000003">
    <property type="protein sequence ID" value="GFG57510.1"/>
    <property type="molecule type" value="Genomic_DNA"/>
</dbReference>